<reference evidence="1" key="1">
    <citation type="submission" date="2018-06" db="EMBL/GenBank/DDBJ databases">
        <authorList>
            <person name="Zhirakovskaya E."/>
        </authorList>
    </citation>
    <scope>NUCLEOTIDE SEQUENCE</scope>
</reference>
<dbReference type="EMBL" id="UOES01000546">
    <property type="protein sequence ID" value="VAW29312.1"/>
    <property type="molecule type" value="Genomic_DNA"/>
</dbReference>
<protein>
    <submittedName>
        <fullName evidence="1">Uncharacterized protein</fullName>
    </submittedName>
</protein>
<organism evidence="1">
    <name type="scientific">hydrothermal vent metagenome</name>
    <dbReference type="NCBI Taxonomy" id="652676"/>
    <lineage>
        <taxon>unclassified sequences</taxon>
        <taxon>metagenomes</taxon>
        <taxon>ecological metagenomes</taxon>
    </lineage>
</organism>
<name>A0A3B0USQ1_9ZZZZ</name>
<proteinExistence type="predicted"/>
<sequence length="54" mass="6161">MIDILINISKIGIRSIFTAKKYDTEILNSNRHEHPLVPTLTIQACNERSRPEIG</sequence>
<accession>A0A3B0USQ1</accession>
<gene>
    <name evidence="1" type="ORF">MNBD_BACTEROID06-952</name>
</gene>
<dbReference type="AlphaFoldDB" id="A0A3B0USQ1"/>
<evidence type="ECO:0000313" key="1">
    <source>
        <dbReference type="EMBL" id="VAW29312.1"/>
    </source>
</evidence>